<accession>A6IAJ0</accession>
<dbReference type="AlphaFoldDB" id="A6IAJ0"/>
<evidence type="ECO:0000313" key="1">
    <source>
        <dbReference type="EMBL" id="EDL91110.1"/>
    </source>
</evidence>
<organism evidence="1 2">
    <name type="scientific">Rattus norvegicus</name>
    <name type="common">Rat</name>
    <dbReference type="NCBI Taxonomy" id="10116"/>
    <lineage>
        <taxon>Eukaryota</taxon>
        <taxon>Metazoa</taxon>
        <taxon>Chordata</taxon>
        <taxon>Craniata</taxon>
        <taxon>Vertebrata</taxon>
        <taxon>Euteleostomi</taxon>
        <taxon>Mammalia</taxon>
        <taxon>Eutheria</taxon>
        <taxon>Euarchontoglires</taxon>
        <taxon>Glires</taxon>
        <taxon>Rodentia</taxon>
        <taxon>Myomorpha</taxon>
        <taxon>Muroidea</taxon>
        <taxon>Muridae</taxon>
        <taxon>Murinae</taxon>
        <taxon>Rattus</taxon>
    </lineage>
</organism>
<gene>
    <name evidence="1" type="ORF">rCG_56292</name>
</gene>
<dbReference type="Proteomes" id="UP000234681">
    <property type="component" value="Chromosome 4"/>
</dbReference>
<dbReference type="EMBL" id="CH473957">
    <property type="protein sequence ID" value="EDL91110.1"/>
    <property type="molecule type" value="Genomic_DNA"/>
</dbReference>
<reference evidence="2" key="1">
    <citation type="submission" date="2005-09" db="EMBL/GenBank/DDBJ databases">
        <authorList>
            <person name="Mural R.J."/>
            <person name="Li P.W."/>
            <person name="Adams M.D."/>
            <person name="Amanatides P.G."/>
            <person name="Baden-Tillson H."/>
            <person name="Barnstead M."/>
            <person name="Chin S.H."/>
            <person name="Dew I."/>
            <person name="Evans C.A."/>
            <person name="Ferriera S."/>
            <person name="Flanigan M."/>
            <person name="Fosler C."/>
            <person name="Glodek A."/>
            <person name="Gu Z."/>
            <person name="Holt R.A."/>
            <person name="Jennings D."/>
            <person name="Kraft C.L."/>
            <person name="Lu F."/>
            <person name="Nguyen T."/>
            <person name="Nusskern D.R."/>
            <person name="Pfannkoch C.M."/>
            <person name="Sitter C."/>
            <person name="Sutton G.G."/>
            <person name="Venter J.C."/>
            <person name="Wang Z."/>
            <person name="Woodage T."/>
            <person name="Zheng X.H."/>
            <person name="Zhong F."/>
        </authorList>
    </citation>
    <scope>NUCLEOTIDE SEQUENCE [LARGE SCALE GENOMIC DNA]</scope>
    <source>
        <strain>BN</strain>
        <strain evidence="2">Sprague-Dawley</strain>
    </source>
</reference>
<name>A6IAJ0_RAT</name>
<proteinExistence type="predicted"/>
<protein>
    <submittedName>
        <fullName evidence="1">RCG56292, isoform CRA_e</fullName>
    </submittedName>
</protein>
<sequence>MGTSLLSYSSESQVSLMFSMVSSFIKLSWAPLHTGLACGLLM</sequence>
<evidence type="ECO:0000313" key="2">
    <source>
        <dbReference type="Proteomes" id="UP000234681"/>
    </source>
</evidence>